<evidence type="ECO:0000256" key="8">
    <source>
        <dbReference type="ARBA" id="ARBA00023136"/>
    </source>
</evidence>
<evidence type="ECO:0000256" key="10">
    <source>
        <dbReference type="SAM" id="Phobius"/>
    </source>
</evidence>
<keyword evidence="5" id="KW-0732">Signal</keyword>
<accession>A0ABD3NDS6</accession>
<dbReference type="Pfam" id="PF18266">
    <property type="entry name" value="Ncstrn_small"/>
    <property type="match status" value="1"/>
</dbReference>
<organism evidence="12 13">
    <name type="scientific">Cyclotella atomus</name>
    <dbReference type="NCBI Taxonomy" id="382360"/>
    <lineage>
        <taxon>Eukaryota</taxon>
        <taxon>Sar</taxon>
        <taxon>Stramenopiles</taxon>
        <taxon>Ochrophyta</taxon>
        <taxon>Bacillariophyta</taxon>
        <taxon>Coscinodiscophyceae</taxon>
        <taxon>Thalassiosirophycidae</taxon>
        <taxon>Stephanodiscales</taxon>
        <taxon>Stephanodiscaceae</taxon>
        <taxon>Cyclotella</taxon>
    </lineage>
</organism>
<dbReference type="GO" id="GO:0005886">
    <property type="term" value="C:plasma membrane"/>
    <property type="evidence" value="ECO:0007669"/>
    <property type="project" value="UniProtKB-ARBA"/>
</dbReference>
<evidence type="ECO:0000313" key="12">
    <source>
        <dbReference type="EMBL" id="KAL3772506.1"/>
    </source>
</evidence>
<feature type="domain" description="Nicastrin small lobe" evidence="11">
    <location>
        <begin position="20"/>
        <end position="221"/>
    </location>
</feature>
<feature type="transmembrane region" description="Helical" evidence="10">
    <location>
        <begin position="770"/>
        <end position="789"/>
    </location>
</feature>
<dbReference type="PANTHER" id="PTHR21092:SF0">
    <property type="entry name" value="NICASTRIN"/>
    <property type="match status" value="1"/>
</dbReference>
<sequence length="801" mass="85447">MTSLSQPFTKSHFDNTPHAACVTLYTRQGRVGCGTFDRTVQTGRLVDWTSVSSQSNDDENRKLQRKAAASIPPYVAVLNEGEYTAANVQKLINYSELYTPDDTYGTVHIGGPLRGILVLTSKSASTNSPESTSPLGEGTPSAEMTLSSNYAWNTAGENDGLINQDMYGLPTAYIYDEDMASYLSNVASQQSSLLLSSNEGDGNNNNDGVYPSIVADFKYYMGSSEYNGSTATSKTCLNWKDVNGEWNPKCLPLGGNSVWSIAGSPLKVNEKEERPVVWISAGLDSTSMFHEIIPGANGVASNLLAVLLAAEAIGAVEDNVLDGLYARIGFGLFQGESFGYLGSRRFFKDTIEGFECDGEVASVQKRKDEEGTVRACVSPLRADLSFMNLGEVRGMIAVDQVGNLGGGKKSYVQGGESTGDFGGFIAQVMAELSTENYMAQASSVSQIAQEDGTYPLPPSPLSSLIKLSGAASGGVVLTGYDDAFVTDSQYHSHLDSTKFQSIDKDAIASAATVLARTAVAAAYQNEANEVDAETAAAYAKELIPNEVSSSSDTFKKLYHCLFEDGNCDTFLNYGSVESKNDASRTGVDMGMGQPLGTPPNYYVGIYNFDNGQAAVRSSGKLYGSLDASADAEVKAYGNDENDAFLLRPSLLEMSVFGLLNDYLGRGTFTENSNSALATCKSTADCSAVSYCSTETSSLAVPTCAGGTCICGSRSHYHPALDEALTAAKNKYPNYFTIDGDDAGVSALYTEPFWDSGVGVRIYNDAGKMPGIWASCMGTVAALLSFAVVYRLKKKLVKEKVY</sequence>
<proteinExistence type="inferred from homology"/>
<protein>
    <recommendedName>
        <fullName evidence="3">Nicastrin</fullName>
    </recommendedName>
</protein>
<dbReference type="Gene3D" id="3.40.630.10">
    <property type="entry name" value="Zn peptidases"/>
    <property type="match status" value="1"/>
</dbReference>
<comment type="similarity">
    <text evidence="2">Belongs to the nicastrin family.</text>
</comment>
<evidence type="ECO:0000256" key="2">
    <source>
        <dbReference type="ARBA" id="ARBA00007717"/>
    </source>
</evidence>
<keyword evidence="6" id="KW-0914">Notch signaling pathway</keyword>
<dbReference type="InterPro" id="IPR008710">
    <property type="entry name" value="Nicastrin"/>
</dbReference>
<dbReference type="EMBL" id="JALLPJ020001265">
    <property type="protein sequence ID" value="KAL3772506.1"/>
    <property type="molecule type" value="Genomic_DNA"/>
</dbReference>
<gene>
    <name evidence="12" type="ORF">ACHAWO_002508</name>
</gene>
<dbReference type="PANTHER" id="PTHR21092">
    <property type="entry name" value="NICASTRIN"/>
    <property type="match status" value="1"/>
</dbReference>
<keyword evidence="7 10" id="KW-1133">Transmembrane helix</keyword>
<evidence type="ECO:0000256" key="9">
    <source>
        <dbReference type="ARBA" id="ARBA00023180"/>
    </source>
</evidence>
<reference evidence="12 13" key="1">
    <citation type="submission" date="2024-10" db="EMBL/GenBank/DDBJ databases">
        <title>Updated reference genomes for cyclostephanoid diatoms.</title>
        <authorList>
            <person name="Roberts W.R."/>
            <person name="Alverson A.J."/>
        </authorList>
    </citation>
    <scope>NUCLEOTIDE SEQUENCE [LARGE SCALE GENOMIC DNA]</scope>
    <source>
        <strain evidence="12 13">AJA010-31</strain>
    </source>
</reference>
<evidence type="ECO:0000256" key="3">
    <source>
        <dbReference type="ARBA" id="ARBA00015303"/>
    </source>
</evidence>
<comment type="subcellular location">
    <subcellularLocation>
        <location evidence="1">Membrane</location>
        <topology evidence="1">Single-pass type I membrane protein</topology>
    </subcellularLocation>
</comment>
<evidence type="ECO:0000256" key="7">
    <source>
        <dbReference type="ARBA" id="ARBA00022989"/>
    </source>
</evidence>
<keyword evidence="8 10" id="KW-0472">Membrane</keyword>
<evidence type="ECO:0000256" key="5">
    <source>
        <dbReference type="ARBA" id="ARBA00022729"/>
    </source>
</evidence>
<dbReference type="SUPFAM" id="SSF53187">
    <property type="entry name" value="Zn-dependent exopeptidases"/>
    <property type="match status" value="1"/>
</dbReference>
<keyword evidence="4 10" id="KW-0812">Transmembrane</keyword>
<evidence type="ECO:0000256" key="4">
    <source>
        <dbReference type="ARBA" id="ARBA00022692"/>
    </source>
</evidence>
<evidence type="ECO:0000256" key="1">
    <source>
        <dbReference type="ARBA" id="ARBA00004479"/>
    </source>
</evidence>
<keyword evidence="13" id="KW-1185">Reference proteome</keyword>
<dbReference type="AlphaFoldDB" id="A0ABD3NDS6"/>
<comment type="caution">
    <text evidence="12">The sequence shown here is derived from an EMBL/GenBank/DDBJ whole genome shotgun (WGS) entry which is preliminary data.</text>
</comment>
<name>A0ABD3NDS6_9STRA</name>
<evidence type="ECO:0000256" key="6">
    <source>
        <dbReference type="ARBA" id="ARBA00022976"/>
    </source>
</evidence>
<keyword evidence="9" id="KW-0325">Glycoprotein</keyword>
<dbReference type="GO" id="GO:0007219">
    <property type="term" value="P:Notch signaling pathway"/>
    <property type="evidence" value="ECO:0007669"/>
    <property type="project" value="UniProtKB-KW"/>
</dbReference>
<dbReference type="Proteomes" id="UP001530400">
    <property type="component" value="Unassembled WGS sequence"/>
</dbReference>
<dbReference type="InterPro" id="IPR041084">
    <property type="entry name" value="Ncstrn_small"/>
</dbReference>
<evidence type="ECO:0000259" key="11">
    <source>
        <dbReference type="Pfam" id="PF18266"/>
    </source>
</evidence>
<evidence type="ECO:0000313" key="13">
    <source>
        <dbReference type="Proteomes" id="UP001530400"/>
    </source>
</evidence>
<dbReference type="Pfam" id="PF05450">
    <property type="entry name" value="Nicastrin"/>
    <property type="match status" value="1"/>
</dbReference>